<dbReference type="InterPro" id="IPR026960">
    <property type="entry name" value="RVT-Znf"/>
</dbReference>
<feature type="coiled-coil region" evidence="1">
    <location>
        <begin position="1100"/>
        <end position="1195"/>
    </location>
</feature>
<feature type="domain" description="Reverse transcriptase" evidence="3">
    <location>
        <begin position="413"/>
        <end position="692"/>
    </location>
</feature>
<dbReference type="SUPFAM" id="SSF56672">
    <property type="entry name" value="DNA/RNA polymerases"/>
    <property type="match status" value="1"/>
</dbReference>
<evidence type="ECO:0000259" key="3">
    <source>
        <dbReference type="PROSITE" id="PS50878"/>
    </source>
</evidence>
<keyword evidence="1" id="KW-0175">Coiled coil</keyword>
<feature type="coiled-coil region" evidence="1">
    <location>
        <begin position="1353"/>
        <end position="1415"/>
    </location>
</feature>
<name>A0AA38U1N2_9ASTR</name>
<dbReference type="InterPro" id="IPR000477">
    <property type="entry name" value="RT_dom"/>
</dbReference>
<dbReference type="Proteomes" id="UP001172457">
    <property type="component" value="Chromosome 2"/>
</dbReference>
<dbReference type="PANTHER" id="PTHR33116">
    <property type="entry name" value="REVERSE TRANSCRIPTASE ZINC-BINDING DOMAIN-CONTAINING PROTEIN-RELATED-RELATED"/>
    <property type="match status" value="1"/>
</dbReference>
<feature type="coiled-coil region" evidence="1">
    <location>
        <begin position="16"/>
        <end position="81"/>
    </location>
</feature>
<sequence>MDSGDEIRYESDWDNIKRLEREKADLTMQVAKAVAQVKEKDLHMNNQIKEQELQMKNQIKRKKLQMKYQIKEKELEFAKQIEETKLQCKKQIKESSKIIQMLDEKLHMIGQSERTIFLNQPNALRDFYDVKWGLGYENPNLLQQAIEEKPAFYNLTDLRMCARFPILKGFTMEEEFSEMQEMKKNDPMFQEAKYHRVKFVYSSDNLRIKSKDSTNSSDPPVYPDIDSSQESNKAKHDLDVLQLACDIDPTNLSLRDDLLSSRLSYIQARNDEEVAAMQRAKVKWLSEGDSNTRFFHKVIKEKRHSQQIHSIKNMSGDYVYDEEVPKAFLDYLKSIIGTTDMSTDPHVPEGLIVNKLSIENAMFMIRPFTDKDVHDAMFSIGNEKAPGPDGFSAKFFKVAWNVIGNDVSIAIHNFFYRSHLAGELNHTLLCLLPKSNNATSVSDFRPIACCTVMYKCISKMLVDRIKPVLDGLVSRTQSAFIPGRRIVDNILMAHELVVGYHLNVGQPRCAFKIDIRKAYDMVNWEFLLNMLAGFGFHPALIRWIKELISSPSFSISLNGEVSGFFRGARGIRQGDPLSPYLFTLVMEGFSLLFKRCISEARNFGYHAGCADLEITHLCFADDLFVFTYGDVASVEVLKRALHLFATHSGLSANLQKSEVFFGNVPQVTQCAILECLPFTMGTFPIRYLGVPLSPIHLKVADYGVLVSKVKNRIGNWKTKFLSFGGRKQLVISVLQSLQLYWMAIFLFPSAVVHDLEAAFRDFLWAHGNSSKGKCKIAWNQVCRPMINGGLGFKRLVTWNRALLVKQLWDIVTKRDSVWVSWVYRYYLNAGSVWRANPLGKWSWTFRKVMALREEVRRFFKVRIGNGECTNAWEDIWVLPVHIASIVSYRTIHSSGFHVNDTVSDFVSSLNGHWPTDWTSRFPCFHSVSVPSLIPNKHDLIYWDEDMSGKFSVRKAYISLDGAHPVVPWHASVWFKGHIPKHSFCLWVACLNRLPTQDRIHTWKQDPPDMVCSLCGTGPDSHNHLFFECSFSKQVWRKARSAVHWMDFPDDWGGIMDAISGTNSAPKFLVHKLTLAASVYLVWRERNNRLFAAKKKPPDVVAKEINDVVKLQEKILELENLLKTTQSENASLIIKEKTKSIDERDKLLEQIKFLQQVVNESEHELVNERNRFAKDREEYVKEILELQRTVADLQKVSEDKGGHEKQNVELEFAKERHMFETEIEKITKTAYDLQNTLTEERKVFDLKSVNLSKKIYELERKIILDKKNSLKKPSLRVGKYQNMMHDFEEEIQVVQSKRKFDEKKSIELQKQIVDLQNQLSDERSLFKRKEKVLQSEKSVLEQIIAEPKKKSVEEKDFEDQREVFENEIKKLTSRLSGLSTDILNEQRMRSDQQQKLVDLVEERNKLSAKVKELEEIVFKVNLTEQRSPDVILQSSYHDDTNSVCSFKTAHDSFHVDVAPRRNINSSGQIRSSNLFYDRRVDRSGNHHSPKDWWLLNIQFRTRISFMRFNDIEVSMINPEPEDLPKKHNPRLDLVCEGVNEDSPNHHEGEKLYQRHMRRHGEDMCCSVKDSVEYFKIIVDLKSSR</sequence>
<dbReference type="EMBL" id="JARYMX010000002">
    <property type="protein sequence ID" value="KAJ9561537.1"/>
    <property type="molecule type" value="Genomic_DNA"/>
</dbReference>
<accession>A0AA38U1N2</accession>
<evidence type="ECO:0000256" key="1">
    <source>
        <dbReference type="SAM" id="Coils"/>
    </source>
</evidence>
<proteinExistence type="predicted"/>
<dbReference type="PANTHER" id="PTHR33116:SF78">
    <property type="entry name" value="OS12G0587133 PROTEIN"/>
    <property type="match status" value="1"/>
</dbReference>
<evidence type="ECO:0000313" key="4">
    <source>
        <dbReference type="EMBL" id="KAJ9561537.1"/>
    </source>
</evidence>
<organism evidence="4 5">
    <name type="scientific">Centaurea solstitialis</name>
    <name type="common">yellow star-thistle</name>
    <dbReference type="NCBI Taxonomy" id="347529"/>
    <lineage>
        <taxon>Eukaryota</taxon>
        <taxon>Viridiplantae</taxon>
        <taxon>Streptophyta</taxon>
        <taxon>Embryophyta</taxon>
        <taxon>Tracheophyta</taxon>
        <taxon>Spermatophyta</taxon>
        <taxon>Magnoliopsida</taxon>
        <taxon>eudicotyledons</taxon>
        <taxon>Gunneridae</taxon>
        <taxon>Pentapetalae</taxon>
        <taxon>asterids</taxon>
        <taxon>campanulids</taxon>
        <taxon>Asterales</taxon>
        <taxon>Asteraceae</taxon>
        <taxon>Carduoideae</taxon>
        <taxon>Cardueae</taxon>
        <taxon>Centaureinae</taxon>
        <taxon>Centaurea</taxon>
    </lineage>
</organism>
<keyword evidence="5" id="KW-1185">Reference proteome</keyword>
<comment type="caution">
    <text evidence="4">The sequence shown here is derived from an EMBL/GenBank/DDBJ whole genome shotgun (WGS) entry which is preliminary data.</text>
</comment>
<dbReference type="PROSITE" id="PS50878">
    <property type="entry name" value="RT_POL"/>
    <property type="match status" value="1"/>
</dbReference>
<dbReference type="CDD" id="cd01650">
    <property type="entry name" value="RT_nLTR_like"/>
    <property type="match status" value="1"/>
</dbReference>
<dbReference type="Pfam" id="PF13966">
    <property type="entry name" value="zf-RVT"/>
    <property type="match status" value="1"/>
</dbReference>
<dbReference type="Pfam" id="PF00078">
    <property type="entry name" value="RVT_1"/>
    <property type="match status" value="1"/>
</dbReference>
<evidence type="ECO:0000313" key="5">
    <source>
        <dbReference type="Proteomes" id="UP001172457"/>
    </source>
</evidence>
<feature type="coiled-coil region" evidence="1">
    <location>
        <begin position="1297"/>
        <end position="1324"/>
    </location>
</feature>
<gene>
    <name evidence="4" type="ORF">OSB04_006697</name>
</gene>
<dbReference type="InterPro" id="IPR043502">
    <property type="entry name" value="DNA/RNA_pol_sf"/>
</dbReference>
<evidence type="ECO:0000256" key="2">
    <source>
        <dbReference type="SAM" id="MobiDB-lite"/>
    </source>
</evidence>
<reference evidence="4" key="1">
    <citation type="submission" date="2023-03" db="EMBL/GenBank/DDBJ databases">
        <title>Chromosome-scale reference genome and RAD-based genetic map of yellow starthistle (Centaurea solstitialis) reveal putative structural variation and QTLs associated with invader traits.</title>
        <authorList>
            <person name="Reatini B."/>
            <person name="Cang F.A."/>
            <person name="Jiang Q."/>
            <person name="Mckibben M.T.W."/>
            <person name="Barker M.S."/>
            <person name="Rieseberg L.H."/>
            <person name="Dlugosch K.M."/>
        </authorList>
    </citation>
    <scope>NUCLEOTIDE SEQUENCE</scope>
    <source>
        <strain evidence="4">CAN-66</strain>
        <tissue evidence="4">Leaf</tissue>
    </source>
</reference>
<feature type="region of interest" description="Disordered" evidence="2">
    <location>
        <begin position="210"/>
        <end position="231"/>
    </location>
</feature>
<protein>
    <recommendedName>
        <fullName evidence="3">Reverse transcriptase domain-containing protein</fullName>
    </recommendedName>
</protein>